<keyword evidence="2" id="KW-0378">Hydrolase</keyword>
<dbReference type="Pfam" id="PF01979">
    <property type="entry name" value="Amidohydro_1"/>
    <property type="match status" value="1"/>
</dbReference>
<accession>A0AAP4BS15</accession>
<protein>
    <submittedName>
        <fullName evidence="4">Amidohydrolase family protein</fullName>
    </submittedName>
</protein>
<dbReference type="GO" id="GO:0006046">
    <property type="term" value="P:N-acetylglucosamine catabolic process"/>
    <property type="evidence" value="ECO:0007669"/>
    <property type="project" value="TreeGrafter"/>
</dbReference>
<proteinExistence type="inferred from homology"/>
<evidence type="ECO:0000313" key="5">
    <source>
        <dbReference type="Proteomes" id="UP001224412"/>
    </source>
</evidence>
<evidence type="ECO:0000313" key="4">
    <source>
        <dbReference type="EMBL" id="MDK4307355.1"/>
    </source>
</evidence>
<feature type="domain" description="Amidohydrolase-related" evidence="3">
    <location>
        <begin position="56"/>
        <end position="355"/>
    </location>
</feature>
<reference evidence="4" key="1">
    <citation type="submission" date="2023-05" db="EMBL/GenBank/DDBJ databases">
        <title>Metabolic capabilities are highly conserved among human nasal-associated Corynebacterium species in pangenomic analyses.</title>
        <authorList>
            <person name="Tran T.H."/>
            <person name="Roberts A.Q."/>
            <person name="Escapa I.F."/>
            <person name="Gao W."/>
            <person name="Conlan S."/>
            <person name="Kong H."/>
            <person name="Segre J.A."/>
            <person name="Kelly M.S."/>
            <person name="Lemon K.P."/>
        </authorList>
    </citation>
    <scope>NUCLEOTIDE SEQUENCE</scope>
    <source>
        <strain evidence="4">KPL2773</strain>
    </source>
</reference>
<dbReference type="PANTHER" id="PTHR11113">
    <property type="entry name" value="N-ACETYLGLUCOSAMINE-6-PHOSPHATE DEACETYLASE"/>
    <property type="match status" value="1"/>
</dbReference>
<dbReference type="SUPFAM" id="SSF51556">
    <property type="entry name" value="Metallo-dependent hydrolases"/>
    <property type="match status" value="1"/>
</dbReference>
<dbReference type="AlphaFoldDB" id="A0AAP4BS15"/>
<evidence type="ECO:0000259" key="3">
    <source>
        <dbReference type="Pfam" id="PF01979"/>
    </source>
</evidence>
<dbReference type="EMBL" id="JASNVH010000010">
    <property type="protein sequence ID" value="MDK4307355.1"/>
    <property type="molecule type" value="Genomic_DNA"/>
</dbReference>
<dbReference type="Gene3D" id="3.20.20.140">
    <property type="entry name" value="Metal-dependent hydrolases"/>
    <property type="match status" value="1"/>
</dbReference>
<evidence type="ECO:0000256" key="1">
    <source>
        <dbReference type="ARBA" id="ARBA00010716"/>
    </source>
</evidence>
<sequence>MMPPSPTAADHGFPRHLEGRLVTAHAVWDNTRITIDEAGVVSTVEQTPGIGDITWVPGFVDLHNHGGNSGAFPSGTTEDCRRAARYHRTHGTTTLLASLVSATGDELARQAHRLHPLVGEGLIHGIHMEGPFVNPGKCGAQNPAKIMPGNPDVFARVIDASNNTVRSITFAPETDHVDELLQLCANHNIIASLGHTNADYATTSAVITRARELGVTVTATHLFNAMPPIHHREPGAAAACITAARHGQAHLEIIGDGVHLADGTVDMIMAGGNPSAFAITDAMEAAGLADGSYKLGGLDVTVKAAVARLTTTDGSTGSIAGGTTTLLEQFTRFAARHSLPEAVAFTSSNAHAVLGQPTTLQDSTKPEDPTAIVGKPIDLVGIAPNHTIHAVHSAR</sequence>
<organism evidence="4 5">
    <name type="scientific">Corynebacterium pseudodiphtheriticum</name>
    <dbReference type="NCBI Taxonomy" id="37637"/>
    <lineage>
        <taxon>Bacteria</taxon>
        <taxon>Bacillati</taxon>
        <taxon>Actinomycetota</taxon>
        <taxon>Actinomycetes</taxon>
        <taxon>Mycobacteriales</taxon>
        <taxon>Corynebacteriaceae</taxon>
        <taxon>Corynebacterium</taxon>
    </lineage>
</organism>
<dbReference type="InterPro" id="IPR006680">
    <property type="entry name" value="Amidohydro-rel"/>
</dbReference>
<dbReference type="PANTHER" id="PTHR11113:SF14">
    <property type="entry name" value="N-ACETYLGLUCOSAMINE-6-PHOSPHATE DEACETYLASE"/>
    <property type="match status" value="1"/>
</dbReference>
<dbReference type="InterPro" id="IPR032466">
    <property type="entry name" value="Metal_Hydrolase"/>
</dbReference>
<comment type="caution">
    <text evidence="4">The sequence shown here is derived from an EMBL/GenBank/DDBJ whole genome shotgun (WGS) entry which is preliminary data.</text>
</comment>
<dbReference type="RefSeq" id="WP_284599321.1">
    <property type="nucleotide sequence ID" value="NZ_JASNVH010000010.1"/>
</dbReference>
<name>A0AAP4BS15_9CORY</name>
<comment type="similarity">
    <text evidence="1">Belongs to the metallo-dependent hydrolases superfamily. NagA family.</text>
</comment>
<evidence type="ECO:0000256" key="2">
    <source>
        <dbReference type="ARBA" id="ARBA00022801"/>
    </source>
</evidence>
<dbReference type="GO" id="GO:0008448">
    <property type="term" value="F:N-acetylglucosamine-6-phosphate deacetylase activity"/>
    <property type="evidence" value="ECO:0007669"/>
    <property type="project" value="TreeGrafter"/>
</dbReference>
<gene>
    <name evidence="4" type="ORF">QPX42_07355</name>
</gene>
<dbReference type="Proteomes" id="UP001224412">
    <property type="component" value="Unassembled WGS sequence"/>
</dbReference>